<dbReference type="InterPro" id="IPR018060">
    <property type="entry name" value="HTH_AraC"/>
</dbReference>
<keyword evidence="2" id="KW-0238">DNA-binding</keyword>
<evidence type="ECO:0000256" key="1">
    <source>
        <dbReference type="ARBA" id="ARBA00023015"/>
    </source>
</evidence>
<dbReference type="SUPFAM" id="SSF46689">
    <property type="entry name" value="Homeodomain-like"/>
    <property type="match status" value="1"/>
</dbReference>
<dbReference type="EMBL" id="AMCI01006242">
    <property type="protein sequence ID" value="EJW94663.1"/>
    <property type="molecule type" value="Genomic_DNA"/>
</dbReference>
<dbReference type="InterPro" id="IPR037923">
    <property type="entry name" value="HTH-like"/>
</dbReference>
<dbReference type="AlphaFoldDB" id="J9FJS3"/>
<evidence type="ECO:0000256" key="2">
    <source>
        <dbReference type="ARBA" id="ARBA00023125"/>
    </source>
</evidence>
<dbReference type="PANTHER" id="PTHR43280:SF32">
    <property type="entry name" value="TRANSCRIPTIONAL REGULATORY PROTEIN"/>
    <property type="match status" value="1"/>
</dbReference>
<accession>J9FJS3</accession>
<dbReference type="PROSITE" id="PS01124">
    <property type="entry name" value="HTH_ARAC_FAMILY_2"/>
    <property type="match status" value="1"/>
</dbReference>
<protein>
    <submittedName>
        <fullName evidence="5">Transcriptional regulator, AraC family</fullName>
    </submittedName>
</protein>
<dbReference type="PANTHER" id="PTHR43280">
    <property type="entry name" value="ARAC-FAMILY TRANSCRIPTIONAL REGULATOR"/>
    <property type="match status" value="1"/>
</dbReference>
<dbReference type="GO" id="GO:0003700">
    <property type="term" value="F:DNA-binding transcription factor activity"/>
    <property type="evidence" value="ECO:0007669"/>
    <property type="project" value="InterPro"/>
</dbReference>
<organism evidence="5">
    <name type="scientific">gut metagenome</name>
    <dbReference type="NCBI Taxonomy" id="749906"/>
    <lineage>
        <taxon>unclassified sequences</taxon>
        <taxon>metagenomes</taxon>
        <taxon>organismal metagenomes</taxon>
    </lineage>
</organism>
<dbReference type="SMART" id="SM00342">
    <property type="entry name" value="HTH_ARAC"/>
    <property type="match status" value="1"/>
</dbReference>
<evidence type="ECO:0000259" key="4">
    <source>
        <dbReference type="PROSITE" id="PS01124"/>
    </source>
</evidence>
<name>J9FJS3_9ZZZZ</name>
<keyword evidence="3" id="KW-0804">Transcription</keyword>
<reference evidence="5" key="1">
    <citation type="journal article" date="2012" name="PLoS ONE">
        <title>Gene sets for utilization of primary and secondary nutrition supplies in the distal gut of endangered iberian lynx.</title>
        <authorList>
            <person name="Alcaide M."/>
            <person name="Messina E."/>
            <person name="Richter M."/>
            <person name="Bargiela R."/>
            <person name="Peplies J."/>
            <person name="Huws S.A."/>
            <person name="Newbold C.J."/>
            <person name="Golyshin P.N."/>
            <person name="Simon M.A."/>
            <person name="Lopez G."/>
            <person name="Yakimov M.M."/>
            <person name="Ferrer M."/>
        </authorList>
    </citation>
    <scope>NUCLEOTIDE SEQUENCE</scope>
</reference>
<proteinExistence type="predicted"/>
<comment type="caution">
    <text evidence="5">The sequence shown here is derived from an EMBL/GenBank/DDBJ whole genome shotgun (WGS) entry which is preliminary data.</text>
</comment>
<evidence type="ECO:0000313" key="5">
    <source>
        <dbReference type="EMBL" id="EJW94663.1"/>
    </source>
</evidence>
<feature type="domain" description="HTH araC/xylS-type" evidence="4">
    <location>
        <begin position="202"/>
        <end position="300"/>
    </location>
</feature>
<dbReference type="InterPro" id="IPR009057">
    <property type="entry name" value="Homeodomain-like_sf"/>
</dbReference>
<dbReference type="Pfam" id="PF12833">
    <property type="entry name" value="HTH_18"/>
    <property type="match status" value="1"/>
</dbReference>
<sequence length="300" mass="34752">MKNEIGNISIQRIREINPGMKGIGMNFVMDRNEHRVTPETAPTFHFPLRLDGIILAVRLQGKAHLSINLHEYDVEENDLTICAPGDIIDSRPFPGVHQALTFLISSSYLKEMYIDLNSLMPFYISQKQQPIFHLSAEEVSELTSFYTLIEEAVDSDDYFRNDVVQRLMGAYLYKLGSILRGHQPEQLLPHPPAPKREEVLFKDFINLLRQHHRQERRVDFYAQQLFLSPKHFSSVVKKVSGKTAGEWIDEYVILEAKTLLKYSELSIQEVAYFLNFSNPSFFGKYFKHHTQLSPSEYKAL</sequence>
<gene>
    <name evidence="5" type="ORF">EVA_17220</name>
</gene>
<dbReference type="Gene3D" id="1.10.10.60">
    <property type="entry name" value="Homeodomain-like"/>
    <property type="match status" value="1"/>
</dbReference>
<dbReference type="SUPFAM" id="SSF51215">
    <property type="entry name" value="Regulatory protein AraC"/>
    <property type="match status" value="1"/>
</dbReference>
<dbReference type="GO" id="GO:0043565">
    <property type="term" value="F:sequence-specific DNA binding"/>
    <property type="evidence" value="ECO:0007669"/>
    <property type="project" value="InterPro"/>
</dbReference>
<keyword evidence="1" id="KW-0805">Transcription regulation</keyword>
<evidence type="ECO:0000256" key="3">
    <source>
        <dbReference type="ARBA" id="ARBA00023163"/>
    </source>
</evidence>